<proteinExistence type="predicted"/>
<evidence type="ECO:0000313" key="3">
    <source>
        <dbReference type="Proteomes" id="UP001212997"/>
    </source>
</evidence>
<dbReference type="GO" id="GO:0015074">
    <property type="term" value="P:DNA integration"/>
    <property type="evidence" value="ECO:0007669"/>
    <property type="project" value="InterPro"/>
</dbReference>
<evidence type="ECO:0000256" key="1">
    <source>
        <dbReference type="ARBA" id="ARBA00023172"/>
    </source>
</evidence>
<reference evidence="2" key="1">
    <citation type="submission" date="2022-07" db="EMBL/GenBank/DDBJ databases">
        <title>Genome Sequence of Physisporinus lineatus.</title>
        <authorList>
            <person name="Buettner E."/>
        </authorList>
    </citation>
    <scope>NUCLEOTIDE SEQUENCE</scope>
    <source>
        <strain evidence="2">VT162</strain>
    </source>
</reference>
<organism evidence="2 3">
    <name type="scientific">Meripilus lineatus</name>
    <dbReference type="NCBI Taxonomy" id="2056292"/>
    <lineage>
        <taxon>Eukaryota</taxon>
        <taxon>Fungi</taxon>
        <taxon>Dikarya</taxon>
        <taxon>Basidiomycota</taxon>
        <taxon>Agaricomycotina</taxon>
        <taxon>Agaricomycetes</taxon>
        <taxon>Polyporales</taxon>
        <taxon>Meripilaceae</taxon>
        <taxon>Meripilus</taxon>
    </lineage>
</organism>
<sequence length="354" mass="40050">MLTGLNVESLKELTVDSYQPNHRLTGQPAIVYKKLRAASSNRPEDRELHLPLLEMEELYLDESVVKRIEKVIGLTLALTQKIRADAPPEIATRLFIFEDVDRSWKEGSRAVVPIDPKGKTATWYERFCADEGLRTLFGDDFRFNIARCRPTLATNMVLAGATLFEVQVVLGHASIQTTATYLDGKNLKPAFNRTISEALENIVSRSRDFINEEHTSEQDELTDIDDSQDGFHETLSGCGCRNPYNPSKNVREVTKYVKGTVCKYWNMCLQCDSAIVTERSLPKIIVYRRRVEAALDTGSPAIRSRKELFEDAIKLIDGILQPDVVFPAHIIRNAEYRAATMDDVLVDHLIYQGI</sequence>
<accession>A0AAD5Y7S0</accession>
<comment type="caution">
    <text evidence="2">The sequence shown here is derived from an EMBL/GenBank/DDBJ whole genome shotgun (WGS) entry which is preliminary data.</text>
</comment>
<dbReference type="Gene3D" id="1.10.443.10">
    <property type="entry name" value="Intergrase catalytic core"/>
    <property type="match status" value="1"/>
</dbReference>
<dbReference type="GO" id="GO:0006310">
    <property type="term" value="P:DNA recombination"/>
    <property type="evidence" value="ECO:0007669"/>
    <property type="project" value="UniProtKB-KW"/>
</dbReference>
<dbReference type="EMBL" id="JANAWD010001329">
    <property type="protein sequence ID" value="KAJ3473595.1"/>
    <property type="molecule type" value="Genomic_DNA"/>
</dbReference>
<name>A0AAD5Y7S0_9APHY</name>
<gene>
    <name evidence="2" type="ORF">NLI96_g12921</name>
</gene>
<dbReference type="InterPro" id="IPR011010">
    <property type="entry name" value="DNA_brk_join_enz"/>
</dbReference>
<protein>
    <recommendedName>
        <fullName evidence="4">Tyr recombinase domain-containing protein</fullName>
    </recommendedName>
</protein>
<dbReference type="AlphaFoldDB" id="A0AAD5Y7S0"/>
<keyword evidence="1" id="KW-0233">DNA recombination</keyword>
<evidence type="ECO:0008006" key="4">
    <source>
        <dbReference type="Google" id="ProtNLM"/>
    </source>
</evidence>
<keyword evidence="3" id="KW-1185">Reference proteome</keyword>
<evidence type="ECO:0000313" key="2">
    <source>
        <dbReference type="EMBL" id="KAJ3473595.1"/>
    </source>
</evidence>
<dbReference type="GO" id="GO:0003677">
    <property type="term" value="F:DNA binding"/>
    <property type="evidence" value="ECO:0007669"/>
    <property type="project" value="InterPro"/>
</dbReference>
<dbReference type="Proteomes" id="UP001212997">
    <property type="component" value="Unassembled WGS sequence"/>
</dbReference>
<dbReference type="SUPFAM" id="SSF56349">
    <property type="entry name" value="DNA breaking-rejoining enzymes"/>
    <property type="match status" value="1"/>
</dbReference>
<dbReference type="InterPro" id="IPR013762">
    <property type="entry name" value="Integrase-like_cat_sf"/>
</dbReference>